<name>A0A3L8PZ62_9GAMM</name>
<protein>
    <submittedName>
        <fullName evidence="1">Uncharacterized protein</fullName>
    </submittedName>
</protein>
<dbReference type="AlphaFoldDB" id="A0A3L8PZ62"/>
<evidence type="ECO:0000313" key="1">
    <source>
        <dbReference type="EMBL" id="RLV60440.1"/>
    </source>
</evidence>
<keyword evidence="2" id="KW-1185">Reference proteome</keyword>
<organism evidence="1 2">
    <name type="scientific">Parashewanella curva</name>
    <dbReference type="NCBI Taxonomy" id="2338552"/>
    <lineage>
        <taxon>Bacteria</taxon>
        <taxon>Pseudomonadati</taxon>
        <taxon>Pseudomonadota</taxon>
        <taxon>Gammaproteobacteria</taxon>
        <taxon>Alteromonadales</taxon>
        <taxon>Shewanellaceae</taxon>
        <taxon>Parashewanella</taxon>
    </lineage>
</organism>
<gene>
    <name evidence="1" type="ORF">D5018_07225</name>
</gene>
<evidence type="ECO:0000313" key="2">
    <source>
        <dbReference type="Proteomes" id="UP000281474"/>
    </source>
</evidence>
<dbReference type="Proteomes" id="UP000281474">
    <property type="component" value="Unassembled WGS sequence"/>
</dbReference>
<proteinExistence type="predicted"/>
<reference evidence="1 2" key="1">
    <citation type="submission" date="2018-09" db="EMBL/GenBank/DDBJ databases">
        <title>Phylogeny of the Shewanellaceae, and recommendation for two new genera, Pseudoshewanella and Parashewanella.</title>
        <authorList>
            <person name="Wang G."/>
        </authorList>
    </citation>
    <scope>NUCLEOTIDE SEQUENCE [LARGE SCALE GENOMIC DNA]</scope>
    <source>
        <strain evidence="1 2">C51</strain>
    </source>
</reference>
<accession>A0A3L8PZ62</accession>
<sequence>MTMCCASCFSVGGAYQNGFEESTKVERCLNISTCGCYQCCPKKERIFTLKNFSTKSQLKHSQALGIEIFITNEEVKIRIV</sequence>
<comment type="caution">
    <text evidence="1">The sequence shown here is derived from an EMBL/GenBank/DDBJ whole genome shotgun (WGS) entry which is preliminary data.</text>
</comment>
<dbReference type="EMBL" id="QZEI01000016">
    <property type="protein sequence ID" value="RLV60440.1"/>
    <property type="molecule type" value="Genomic_DNA"/>
</dbReference>